<feature type="transmembrane region" description="Helical" evidence="1">
    <location>
        <begin position="121"/>
        <end position="146"/>
    </location>
</feature>
<keyword evidence="3" id="KW-1185">Reference proteome</keyword>
<evidence type="ECO:0008006" key="4">
    <source>
        <dbReference type="Google" id="ProtNLM"/>
    </source>
</evidence>
<dbReference type="InParanoid" id="G0QPC0"/>
<reference evidence="2 3" key="1">
    <citation type="submission" date="2011-07" db="EMBL/GenBank/DDBJ databases">
        <authorList>
            <person name="Coyne R."/>
            <person name="Brami D."/>
            <person name="Johnson J."/>
            <person name="Hostetler J."/>
            <person name="Hannick L."/>
            <person name="Clark T."/>
            <person name="Cassidy-Hanley D."/>
            <person name="Inman J."/>
        </authorList>
    </citation>
    <scope>NUCLEOTIDE SEQUENCE [LARGE SCALE GENOMIC DNA]</scope>
    <source>
        <strain evidence="2 3">G5</strain>
    </source>
</reference>
<organism evidence="2 3">
    <name type="scientific">Ichthyophthirius multifiliis</name>
    <name type="common">White spot disease agent</name>
    <name type="synonym">Ich</name>
    <dbReference type="NCBI Taxonomy" id="5932"/>
    <lineage>
        <taxon>Eukaryota</taxon>
        <taxon>Sar</taxon>
        <taxon>Alveolata</taxon>
        <taxon>Ciliophora</taxon>
        <taxon>Intramacronucleata</taxon>
        <taxon>Oligohymenophorea</taxon>
        <taxon>Hymenostomatida</taxon>
        <taxon>Ophryoglenina</taxon>
        <taxon>Ichthyophthirius</taxon>
    </lineage>
</organism>
<name>G0QPC0_ICHMU</name>
<proteinExistence type="predicted"/>
<dbReference type="EMBL" id="GL983541">
    <property type="protein sequence ID" value="EGR32935.1"/>
    <property type="molecule type" value="Genomic_DNA"/>
</dbReference>
<keyword evidence="1" id="KW-0472">Membrane</keyword>
<evidence type="ECO:0000313" key="2">
    <source>
        <dbReference type="EMBL" id="EGR32935.1"/>
    </source>
</evidence>
<dbReference type="RefSeq" id="XP_004036921.1">
    <property type="nucleotide sequence ID" value="XM_004036873.1"/>
</dbReference>
<evidence type="ECO:0000313" key="3">
    <source>
        <dbReference type="Proteomes" id="UP000008983"/>
    </source>
</evidence>
<protein>
    <recommendedName>
        <fullName evidence="4">Transmembrane protein</fullName>
    </recommendedName>
</protein>
<keyword evidence="1" id="KW-0812">Transmembrane</keyword>
<dbReference type="Proteomes" id="UP000008983">
    <property type="component" value="Unassembled WGS sequence"/>
</dbReference>
<dbReference type="GeneID" id="14909108"/>
<feature type="transmembrane region" description="Helical" evidence="1">
    <location>
        <begin position="232"/>
        <end position="256"/>
    </location>
</feature>
<gene>
    <name evidence="2" type="ORF">IMG5_066210</name>
</gene>
<keyword evidence="1" id="KW-1133">Transmembrane helix</keyword>
<sequence>MIKIVIKKKYKKQNKKHNKNQQMKSQWDISDLQQKIMSLVKEALNYQDAFWKYQVQIIMHGMQDKNVQNYFLIQVMRTNCYFVIKLLNRIRKLFKYGSIEELLLKNQKIVMVKSNFQKMKYLIKIIKIIMHGVIEFGYVNILIYMVKNGKDQINISKKIQKIIQFGITEGFYQIINLRANKQNQKMNSSLFFNKFNQLSIMRVFGIIYSVYLRHMILNVYKAKKYKYQIKIYFRVIFFLILMIFKKLKIFVMKLYFRLLKISFIKLINSYQTGQNKQRQYKGNH</sequence>
<accession>G0QPC0</accession>
<evidence type="ECO:0000256" key="1">
    <source>
        <dbReference type="SAM" id="Phobius"/>
    </source>
</evidence>
<feature type="transmembrane region" description="Helical" evidence="1">
    <location>
        <begin position="200"/>
        <end position="220"/>
    </location>
</feature>
<dbReference type="AlphaFoldDB" id="G0QPC0"/>